<evidence type="ECO:0000313" key="1">
    <source>
        <dbReference type="EMBL" id="SDH51127.1"/>
    </source>
</evidence>
<gene>
    <name evidence="1" type="ORF">SAMN05443529_11474</name>
</gene>
<dbReference type="STRING" id="1121419.SAMN05443529_11474"/>
<reference evidence="2" key="1">
    <citation type="submission" date="2016-10" db="EMBL/GenBank/DDBJ databases">
        <authorList>
            <person name="Varghese N."/>
            <person name="Submissions S."/>
        </authorList>
    </citation>
    <scope>NUCLEOTIDE SEQUENCE [LARGE SCALE GENOMIC DNA]</scope>
    <source>
        <strain evidence="2">DSM 8344</strain>
    </source>
</reference>
<dbReference type="Proteomes" id="UP000198656">
    <property type="component" value="Unassembled WGS sequence"/>
</dbReference>
<keyword evidence="2" id="KW-1185">Reference proteome</keyword>
<proteinExistence type="predicted"/>
<sequence length="95" mass="11257">MPSWRELKRFCERDGWELYKDTDHYFYRKIMDDGSLKRTKISKGTGEISSRLWKDILKKQLQVDALRYFSPSPAYGTILFLTFRTPPRGFVTSPS</sequence>
<dbReference type="EMBL" id="FNCP01000014">
    <property type="protein sequence ID" value="SDH51127.1"/>
    <property type="molecule type" value="Genomic_DNA"/>
</dbReference>
<evidence type="ECO:0000313" key="2">
    <source>
        <dbReference type="Proteomes" id="UP000198656"/>
    </source>
</evidence>
<protein>
    <recommendedName>
        <fullName evidence="3">HicA toxin of toxin-antitoxin</fullName>
    </recommendedName>
</protein>
<name>A0A1G8CZU1_9FIRM</name>
<organism evidence="1 2">
    <name type="scientific">Desulfosporosinus hippei DSM 8344</name>
    <dbReference type="NCBI Taxonomy" id="1121419"/>
    <lineage>
        <taxon>Bacteria</taxon>
        <taxon>Bacillati</taxon>
        <taxon>Bacillota</taxon>
        <taxon>Clostridia</taxon>
        <taxon>Eubacteriales</taxon>
        <taxon>Desulfitobacteriaceae</taxon>
        <taxon>Desulfosporosinus</taxon>
    </lineage>
</organism>
<dbReference type="AlphaFoldDB" id="A0A1G8CZU1"/>
<accession>A0A1G8CZU1</accession>
<evidence type="ECO:0008006" key="3">
    <source>
        <dbReference type="Google" id="ProtNLM"/>
    </source>
</evidence>